<evidence type="ECO:0000313" key="4">
    <source>
        <dbReference type="Proteomes" id="UP000307440"/>
    </source>
</evidence>
<feature type="compositionally biased region" description="Polar residues" evidence="1">
    <location>
        <begin position="335"/>
        <end position="348"/>
    </location>
</feature>
<organism evidence="3 4">
    <name type="scientific">Coprinopsis marcescibilis</name>
    <name type="common">Agaric fungus</name>
    <name type="synonym">Psathyrella marcescibilis</name>
    <dbReference type="NCBI Taxonomy" id="230819"/>
    <lineage>
        <taxon>Eukaryota</taxon>
        <taxon>Fungi</taxon>
        <taxon>Dikarya</taxon>
        <taxon>Basidiomycota</taxon>
        <taxon>Agaricomycotina</taxon>
        <taxon>Agaricomycetes</taxon>
        <taxon>Agaricomycetidae</taxon>
        <taxon>Agaricales</taxon>
        <taxon>Agaricineae</taxon>
        <taxon>Psathyrellaceae</taxon>
        <taxon>Coprinopsis</taxon>
    </lineage>
</organism>
<feature type="compositionally biased region" description="Pro residues" evidence="1">
    <location>
        <begin position="135"/>
        <end position="144"/>
    </location>
</feature>
<feature type="region of interest" description="Disordered" evidence="1">
    <location>
        <begin position="106"/>
        <end position="149"/>
    </location>
</feature>
<proteinExistence type="predicted"/>
<feature type="transmembrane region" description="Helical" evidence="2">
    <location>
        <begin position="6"/>
        <end position="30"/>
    </location>
</feature>
<dbReference type="AlphaFoldDB" id="A0A5C3KGI7"/>
<feature type="region of interest" description="Disordered" evidence="1">
    <location>
        <begin position="308"/>
        <end position="394"/>
    </location>
</feature>
<evidence type="ECO:0000256" key="2">
    <source>
        <dbReference type="SAM" id="Phobius"/>
    </source>
</evidence>
<feature type="compositionally biased region" description="Polar residues" evidence="1">
    <location>
        <begin position="57"/>
        <end position="81"/>
    </location>
</feature>
<dbReference type="Proteomes" id="UP000307440">
    <property type="component" value="Unassembled WGS sequence"/>
</dbReference>
<keyword evidence="2" id="KW-0812">Transmembrane</keyword>
<gene>
    <name evidence="3" type="ORF">FA15DRAFT_660073</name>
</gene>
<feature type="region of interest" description="Disordered" evidence="1">
    <location>
        <begin position="41"/>
        <end position="91"/>
    </location>
</feature>
<keyword evidence="4" id="KW-1185">Reference proteome</keyword>
<keyword evidence="2" id="KW-0472">Membrane</keyword>
<dbReference type="EMBL" id="ML210353">
    <property type="protein sequence ID" value="TFK19211.1"/>
    <property type="molecule type" value="Genomic_DNA"/>
</dbReference>
<evidence type="ECO:0000313" key="3">
    <source>
        <dbReference type="EMBL" id="TFK19211.1"/>
    </source>
</evidence>
<keyword evidence="2" id="KW-1133">Transmembrane helix</keyword>
<protein>
    <submittedName>
        <fullName evidence="3">Uncharacterized protein</fullName>
    </submittedName>
</protein>
<name>A0A5C3KGI7_COPMA</name>
<feature type="compositionally biased region" description="Basic residues" evidence="1">
    <location>
        <begin position="123"/>
        <end position="133"/>
    </location>
</feature>
<sequence length="394" mass="43098">MPQVPVTQVVIIVIFSVLGIICVSILAIYIGKKYGNGAHQDLDSPSSPTLQIGAVQHPTQPNSLLPLHQQPNRNSAHQQHSGVPPRQGHELGDVERARLSRVSAFQRAPALIDGEPSPTSPHRSSRRSPRRARPSPQPPNPGPNPEDGLWTATVEKMQAVQDKFAELQQLNERAHQTRGNPAYPDSLARMANLRREITELLDSQIQRPHSTAHESTAPPPHQPEASTSTLGPRSGVLKPKDLAWRDAPNRHPPQHEPSSSTAASKRGTLYDQMVEIQVLLWRISNLQATNTPEARTTIEILQRRVAELSHNEEPEDSSSGRDGGQGIDPRESRAESSNPVGETVNSTMDPIIEEMRGDGDEQALESSGQRPISTQSATGSLPPAYVELNPFETK</sequence>
<accession>A0A5C3KGI7</accession>
<feature type="compositionally biased region" description="Basic and acidic residues" evidence="1">
    <location>
        <begin position="238"/>
        <end position="249"/>
    </location>
</feature>
<feature type="region of interest" description="Disordered" evidence="1">
    <location>
        <begin position="205"/>
        <end position="266"/>
    </location>
</feature>
<feature type="compositionally biased region" description="Polar residues" evidence="1">
    <location>
        <begin position="364"/>
        <end position="379"/>
    </location>
</feature>
<reference evidence="3 4" key="1">
    <citation type="journal article" date="2019" name="Nat. Ecol. Evol.">
        <title>Megaphylogeny resolves global patterns of mushroom evolution.</title>
        <authorList>
            <person name="Varga T."/>
            <person name="Krizsan K."/>
            <person name="Foldi C."/>
            <person name="Dima B."/>
            <person name="Sanchez-Garcia M."/>
            <person name="Sanchez-Ramirez S."/>
            <person name="Szollosi G.J."/>
            <person name="Szarkandi J.G."/>
            <person name="Papp V."/>
            <person name="Albert L."/>
            <person name="Andreopoulos W."/>
            <person name="Angelini C."/>
            <person name="Antonin V."/>
            <person name="Barry K.W."/>
            <person name="Bougher N.L."/>
            <person name="Buchanan P."/>
            <person name="Buyck B."/>
            <person name="Bense V."/>
            <person name="Catcheside P."/>
            <person name="Chovatia M."/>
            <person name="Cooper J."/>
            <person name="Damon W."/>
            <person name="Desjardin D."/>
            <person name="Finy P."/>
            <person name="Geml J."/>
            <person name="Haridas S."/>
            <person name="Hughes K."/>
            <person name="Justo A."/>
            <person name="Karasinski D."/>
            <person name="Kautmanova I."/>
            <person name="Kiss B."/>
            <person name="Kocsube S."/>
            <person name="Kotiranta H."/>
            <person name="LaButti K.M."/>
            <person name="Lechner B.E."/>
            <person name="Liimatainen K."/>
            <person name="Lipzen A."/>
            <person name="Lukacs Z."/>
            <person name="Mihaltcheva S."/>
            <person name="Morgado L.N."/>
            <person name="Niskanen T."/>
            <person name="Noordeloos M.E."/>
            <person name="Ohm R.A."/>
            <person name="Ortiz-Santana B."/>
            <person name="Ovrebo C."/>
            <person name="Racz N."/>
            <person name="Riley R."/>
            <person name="Savchenko A."/>
            <person name="Shiryaev A."/>
            <person name="Soop K."/>
            <person name="Spirin V."/>
            <person name="Szebenyi C."/>
            <person name="Tomsovsky M."/>
            <person name="Tulloss R.E."/>
            <person name="Uehling J."/>
            <person name="Grigoriev I.V."/>
            <person name="Vagvolgyi C."/>
            <person name="Papp T."/>
            <person name="Martin F.M."/>
            <person name="Miettinen O."/>
            <person name="Hibbett D.S."/>
            <person name="Nagy L.G."/>
        </authorList>
    </citation>
    <scope>NUCLEOTIDE SEQUENCE [LARGE SCALE GENOMIC DNA]</scope>
    <source>
        <strain evidence="3 4">CBS 121175</strain>
    </source>
</reference>
<evidence type="ECO:0000256" key="1">
    <source>
        <dbReference type="SAM" id="MobiDB-lite"/>
    </source>
</evidence>